<feature type="transmembrane region" description="Helical" evidence="3">
    <location>
        <begin position="145"/>
        <end position="165"/>
    </location>
</feature>
<dbReference type="PROSITE" id="PS50850">
    <property type="entry name" value="MFS"/>
    <property type="match status" value="1"/>
</dbReference>
<comment type="subcellular location">
    <subcellularLocation>
        <location evidence="1">Membrane</location>
        <topology evidence="1">Multi-pass membrane protein</topology>
    </subcellularLocation>
</comment>
<reference evidence="5" key="1">
    <citation type="journal article" date="2024" name="Gigascience">
        <title>Chromosome-level genome of the poultry shaft louse Menopon gallinae provides insight into the host-switching and adaptive evolution of parasitic lice.</title>
        <authorList>
            <person name="Xu Y."/>
            <person name="Ma L."/>
            <person name="Liu S."/>
            <person name="Liang Y."/>
            <person name="Liu Q."/>
            <person name="He Z."/>
            <person name="Tian L."/>
            <person name="Duan Y."/>
            <person name="Cai W."/>
            <person name="Li H."/>
            <person name="Song F."/>
        </authorList>
    </citation>
    <scope>NUCLEOTIDE SEQUENCE</scope>
    <source>
        <strain evidence="5">Cailab_2023a</strain>
    </source>
</reference>
<feature type="transmembrane region" description="Helical" evidence="3">
    <location>
        <begin position="460"/>
        <end position="485"/>
    </location>
</feature>
<dbReference type="GO" id="GO:0016020">
    <property type="term" value="C:membrane"/>
    <property type="evidence" value="ECO:0007669"/>
    <property type="project" value="UniProtKB-SubCell"/>
</dbReference>
<dbReference type="SUPFAM" id="SSF103473">
    <property type="entry name" value="MFS general substrate transporter"/>
    <property type="match status" value="1"/>
</dbReference>
<protein>
    <recommendedName>
        <fullName evidence="4">Major facilitator superfamily (MFS) profile domain-containing protein</fullName>
    </recommendedName>
</protein>
<feature type="transmembrane region" description="Helical" evidence="3">
    <location>
        <begin position="263"/>
        <end position="284"/>
    </location>
</feature>
<dbReference type="InterPro" id="IPR050327">
    <property type="entry name" value="Proton-linked_MCT"/>
</dbReference>
<feature type="transmembrane region" description="Helical" evidence="3">
    <location>
        <begin position="497"/>
        <end position="516"/>
    </location>
</feature>
<organism evidence="5">
    <name type="scientific">Menopon gallinae</name>
    <name type="common">poultry shaft louse</name>
    <dbReference type="NCBI Taxonomy" id="328185"/>
    <lineage>
        <taxon>Eukaryota</taxon>
        <taxon>Metazoa</taxon>
        <taxon>Ecdysozoa</taxon>
        <taxon>Arthropoda</taxon>
        <taxon>Hexapoda</taxon>
        <taxon>Insecta</taxon>
        <taxon>Pterygota</taxon>
        <taxon>Neoptera</taxon>
        <taxon>Paraneoptera</taxon>
        <taxon>Psocodea</taxon>
        <taxon>Troctomorpha</taxon>
        <taxon>Phthiraptera</taxon>
        <taxon>Amblycera</taxon>
        <taxon>Menoponidae</taxon>
        <taxon>Menopon</taxon>
    </lineage>
</organism>
<proteinExistence type="predicted"/>
<sequence length="657" mass="71674">MERADSIKSLVRPCSLVLPSSAGATLNLTAVANEAQLRHCPILVKDLSYDTVDDEDNENHMTISSLTARPLIAKSHELRTKKIARKLREAERRARVRRFKPPDGGYGWAVVVGAFLVQFWVSGLVKSYGVLFVEVMEAFTDTSTVLAAWIPAILSTLCLALAPITSALCQKFNCRSVVFFGGLFCSAGLVSSYFATNSLHLLFSFGLLTGIGGGLSTTPGVLIVSRYFDKHRALANGICISGTAAGSFIFPIFIQYLITKYGFHGTILILGGCMLHVCISAALYRPLSVHQRLVERAKGQSIHNEHVSVDITVQCPDPEQGQAIKKLEFLFINEQPAEPTKTEAASGNKMNGCPTLQENPDSAQSEGPILSFSDTEEDKDKIGDLLQVKPIFIRSCSILHSVEDMTTDSTCVYKDKKLEEAILQSLQTAIPEIAQVRRKKTVSERIRRYLDISLLKNVKFIIMCCSVTLMSTGCPYMLYFLPAYALSAGFTKSEAGVLMVVSAALDFTGRLGLGWISDGKLFDRKKGYISSIFGAGLAVLIIPAADNYYVLAALVGVYGLCLGSWFLLVPVLLADEYGTNKISSSYGLVRLFQSFGAISVPPLTGYLRDVTGSYDICFYFMGTCMVLGGLLILMEPFALDCNTPLPKINIQKESDGN</sequence>
<feature type="transmembrane region" description="Helical" evidence="3">
    <location>
        <begin position="105"/>
        <end position="125"/>
    </location>
</feature>
<name>A0AAW2I0W7_9NEOP</name>
<feature type="compositionally biased region" description="Polar residues" evidence="2">
    <location>
        <begin position="343"/>
        <end position="365"/>
    </location>
</feature>
<evidence type="ECO:0000256" key="2">
    <source>
        <dbReference type="SAM" id="MobiDB-lite"/>
    </source>
</evidence>
<dbReference type="FunFam" id="1.20.1250.20:FF:000320">
    <property type="entry name" value="Monocarboxylate transporter"/>
    <property type="match status" value="1"/>
</dbReference>
<feature type="transmembrane region" description="Helical" evidence="3">
    <location>
        <begin position="177"/>
        <end position="195"/>
    </location>
</feature>
<comment type="caution">
    <text evidence="5">The sequence shown here is derived from an EMBL/GenBank/DDBJ whole genome shotgun (WGS) entry which is preliminary data.</text>
</comment>
<evidence type="ECO:0000313" key="5">
    <source>
        <dbReference type="EMBL" id="KAL0275754.1"/>
    </source>
</evidence>
<feature type="transmembrane region" description="Helical" evidence="3">
    <location>
        <begin position="551"/>
        <end position="574"/>
    </location>
</feature>
<feature type="transmembrane region" description="Helical" evidence="3">
    <location>
        <begin position="618"/>
        <end position="639"/>
    </location>
</feature>
<dbReference type="PANTHER" id="PTHR11360:SF306">
    <property type="entry name" value="RE01051P"/>
    <property type="match status" value="1"/>
</dbReference>
<gene>
    <name evidence="5" type="ORF">PYX00_003516</name>
</gene>
<keyword evidence="3" id="KW-1133">Transmembrane helix</keyword>
<dbReference type="Pfam" id="PF07690">
    <property type="entry name" value="MFS_1"/>
    <property type="match status" value="1"/>
</dbReference>
<feature type="region of interest" description="Disordered" evidence="2">
    <location>
        <begin position="339"/>
        <end position="374"/>
    </location>
</feature>
<dbReference type="PANTHER" id="PTHR11360">
    <property type="entry name" value="MONOCARBOXYLATE TRANSPORTER"/>
    <property type="match status" value="1"/>
</dbReference>
<dbReference type="Gene3D" id="1.20.1250.20">
    <property type="entry name" value="MFS general substrate transporter like domains"/>
    <property type="match status" value="2"/>
</dbReference>
<keyword evidence="3" id="KW-0812">Transmembrane</keyword>
<dbReference type="InterPro" id="IPR020846">
    <property type="entry name" value="MFS_dom"/>
</dbReference>
<evidence type="ECO:0000256" key="1">
    <source>
        <dbReference type="ARBA" id="ARBA00004141"/>
    </source>
</evidence>
<feature type="domain" description="Major facilitator superfamily (MFS) profile" evidence="4">
    <location>
        <begin position="452"/>
        <end position="657"/>
    </location>
</feature>
<feature type="transmembrane region" description="Helical" evidence="3">
    <location>
        <begin position="528"/>
        <end position="545"/>
    </location>
</feature>
<feature type="transmembrane region" description="Helical" evidence="3">
    <location>
        <begin position="201"/>
        <end position="222"/>
    </location>
</feature>
<keyword evidence="3" id="KW-0472">Membrane</keyword>
<evidence type="ECO:0000259" key="4">
    <source>
        <dbReference type="PROSITE" id="PS50850"/>
    </source>
</evidence>
<feature type="transmembrane region" description="Helical" evidence="3">
    <location>
        <begin position="234"/>
        <end position="257"/>
    </location>
</feature>
<evidence type="ECO:0000256" key="3">
    <source>
        <dbReference type="SAM" id="Phobius"/>
    </source>
</evidence>
<accession>A0AAW2I0W7</accession>
<dbReference type="GO" id="GO:0008028">
    <property type="term" value="F:monocarboxylic acid transmembrane transporter activity"/>
    <property type="evidence" value="ECO:0007669"/>
    <property type="project" value="TreeGrafter"/>
</dbReference>
<dbReference type="CDD" id="cd17352">
    <property type="entry name" value="MFS_MCT_SLC16"/>
    <property type="match status" value="1"/>
</dbReference>
<dbReference type="InterPro" id="IPR011701">
    <property type="entry name" value="MFS"/>
</dbReference>
<dbReference type="InterPro" id="IPR036259">
    <property type="entry name" value="MFS_trans_sf"/>
</dbReference>
<dbReference type="EMBL" id="JARGDH010000002">
    <property type="protein sequence ID" value="KAL0275754.1"/>
    <property type="molecule type" value="Genomic_DNA"/>
</dbReference>
<dbReference type="AlphaFoldDB" id="A0AAW2I0W7"/>